<organism evidence="1 2">
    <name type="scientific">Pseudopithomyces chartarum</name>
    <dbReference type="NCBI Taxonomy" id="1892770"/>
    <lineage>
        <taxon>Eukaryota</taxon>
        <taxon>Fungi</taxon>
        <taxon>Dikarya</taxon>
        <taxon>Ascomycota</taxon>
        <taxon>Pezizomycotina</taxon>
        <taxon>Dothideomycetes</taxon>
        <taxon>Pleosporomycetidae</taxon>
        <taxon>Pleosporales</taxon>
        <taxon>Massarineae</taxon>
        <taxon>Didymosphaeriaceae</taxon>
        <taxon>Pseudopithomyces</taxon>
    </lineage>
</organism>
<evidence type="ECO:0000313" key="2">
    <source>
        <dbReference type="Proteomes" id="UP001280581"/>
    </source>
</evidence>
<name>A0AAN6M691_9PLEO</name>
<comment type="caution">
    <text evidence="1">The sequence shown here is derived from an EMBL/GenBank/DDBJ whole genome shotgun (WGS) entry which is preliminary data.</text>
</comment>
<sequence length="148" mass="15720">MRQSLARRRGKTDGYMEFTLAAPWETWSSAKDPYQALGISGQWATLLGDTNHAPAHSAHAARLRGRAEAVKTESTAPVFRRVGPLASDRDASESLLVRQLGALHTLSAFDPPPPPPPPPPPSVVAAAAAACLCGHRQAQSNNQLMPPA</sequence>
<proteinExistence type="predicted"/>
<protein>
    <submittedName>
        <fullName evidence="1">Uncharacterized protein</fullName>
    </submittedName>
</protein>
<reference evidence="1 2" key="1">
    <citation type="submission" date="2021-02" db="EMBL/GenBank/DDBJ databases">
        <title>Genome assembly of Pseudopithomyces chartarum.</title>
        <authorList>
            <person name="Jauregui R."/>
            <person name="Singh J."/>
            <person name="Voisey C."/>
        </authorList>
    </citation>
    <scope>NUCLEOTIDE SEQUENCE [LARGE SCALE GENOMIC DNA]</scope>
    <source>
        <strain evidence="1 2">AGR01</strain>
    </source>
</reference>
<dbReference type="AlphaFoldDB" id="A0AAN6M691"/>
<gene>
    <name evidence="1" type="ORF">GRF29_19g1988583</name>
</gene>
<dbReference type="EMBL" id="WVTA01000003">
    <property type="protein sequence ID" value="KAK3215027.1"/>
    <property type="molecule type" value="Genomic_DNA"/>
</dbReference>
<evidence type="ECO:0000313" key="1">
    <source>
        <dbReference type="EMBL" id="KAK3215027.1"/>
    </source>
</evidence>
<dbReference type="Proteomes" id="UP001280581">
    <property type="component" value="Unassembled WGS sequence"/>
</dbReference>
<keyword evidence="2" id="KW-1185">Reference proteome</keyword>
<accession>A0AAN6M691</accession>